<reference evidence="1 2" key="1">
    <citation type="journal article" date="2014" name="Genome Biol. Evol.">
        <title>The genome of the myxosporean Thelohanellus kitauei shows adaptations to nutrient acquisition within its fish host.</title>
        <authorList>
            <person name="Yang Y."/>
            <person name="Xiong J."/>
            <person name="Zhou Z."/>
            <person name="Huo F."/>
            <person name="Miao W."/>
            <person name="Ran C."/>
            <person name="Liu Y."/>
            <person name="Zhang J."/>
            <person name="Feng J."/>
            <person name="Wang M."/>
            <person name="Wang M."/>
            <person name="Wang L."/>
            <person name="Yao B."/>
        </authorList>
    </citation>
    <scope>NUCLEOTIDE SEQUENCE [LARGE SCALE GENOMIC DNA]</scope>
    <source>
        <strain evidence="1">Wuqing</strain>
    </source>
</reference>
<organism evidence="1 2">
    <name type="scientific">Thelohanellus kitauei</name>
    <name type="common">Myxosporean</name>
    <dbReference type="NCBI Taxonomy" id="669202"/>
    <lineage>
        <taxon>Eukaryota</taxon>
        <taxon>Metazoa</taxon>
        <taxon>Cnidaria</taxon>
        <taxon>Myxozoa</taxon>
        <taxon>Myxosporea</taxon>
        <taxon>Bivalvulida</taxon>
        <taxon>Platysporina</taxon>
        <taxon>Myxobolidae</taxon>
        <taxon>Thelohanellus</taxon>
    </lineage>
</organism>
<dbReference type="AlphaFoldDB" id="A0A0C2MB64"/>
<comment type="caution">
    <text evidence="1">The sequence shown here is derived from an EMBL/GenBank/DDBJ whole genome shotgun (WGS) entry which is preliminary data.</text>
</comment>
<evidence type="ECO:0000313" key="1">
    <source>
        <dbReference type="EMBL" id="KII64216.1"/>
    </source>
</evidence>
<sequence length="115" mass="13200">MLLPDHQPIRSTSQIQSYRSLRSLKVRRYRELSAGHVCWSCLWSLLKCQISRIIDQILLSFSSTIHENFTAQTSMKAPKPIGKIQDVITLSRMQAEDQDPHMFCVGRSDEPNANL</sequence>
<evidence type="ECO:0000313" key="2">
    <source>
        <dbReference type="Proteomes" id="UP000031668"/>
    </source>
</evidence>
<accession>A0A0C2MB64</accession>
<keyword evidence="2" id="KW-1185">Reference proteome</keyword>
<dbReference type="Proteomes" id="UP000031668">
    <property type="component" value="Unassembled WGS sequence"/>
</dbReference>
<proteinExistence type="predicted"/>
<gene>
    <name evidence="1" type="ORF">RF11_06548</name>
</gene>
<name>A0A0C2MB64_THEKT</name>
<protein>
    <submittedName>
        <fullName evidence="1">Uncharacterized protein</fullName>
    </submittedName>
</protein>
<dbReference type="EMBL" id="JWZT01004390">
    <property type="protein sequence ID" value="KII64216.1"/>
    <property type="molecule type" value="Genomic_DNA"/>
</dbReference>